<dbReference type="Proteomes" id="UP000746747">
    <property type="component" value="Unassembled WGS sequence"/>
</dbReference>
<evidence type="ECO:0000313" key="3">
    <source>
        <dbReference type="Proteomes" id="UP000746747"/>
    </source>
</evidence>
<accession>A0A8J2MQ46</accession>
<gene>
    <name evidence="2" type="ORF">CJOHNSTONI_LOCUS6269</name>
</gene>
<feature type="region of interest" description="Disordered" evidence="1">
    <location>
        <begin position="16"/>
        <end position="51"/>
    </location>
</feature>
<organism evidence="2 3">
    <name type="scientific">Cercopithifilaria johnstoni</name>
    <dbReference type="NCBI Taxonomy" id="2874296"/>
    <lineage>
        <taxon>Eukaryota</taxon>
        <taxon>Metazoa</taxon>
        <taxon>Ecdysozoa</taxon>
        <taxon>Nematoda</taxon>
        <taxon>Chromadorea</taxon>
        <taxon>Rhabditida</taxon>
        <taxon>Spirurina</taxon>
        <taxon>Spiruromorpha</taxon>
        <taxon>Filarioidea</taxon>
        <taxon>Onchocercidae</taxon>
        <taxon>Cercopithifilaria</taxon>
    </lineage>
</organism>
<keyword evidence="3" id="KW-1185">Reference proteome</keyword>
<evidence type="ECO:0000313" key="2">
    <source>
        <dbReference type="EMBL" id="CAG9536336.1"/>
    </source>
</evidence>
<protein>
    <submittedName>
        <fullName evidence="2">Uncharacterized protein</fullName>
    </submittedName>
</protein>
<dbReference type="EMBL" id="CAKAEH010001444">
    <property type="protein sequence ID" value="CAG9536336.1"/>
    <property type="molecule type" value="Genomic_DNA"/>
</dbReference>
<sequence length="85" mass="10044">MLAIIRYQYRSNQIRPSVSSNTNTTTKMLQPHSFKVNKPRPNENPSTTWKQRSITNPRWATMTLAYGNQRKWQHRCGPLIWSMLP</sequence>
<dbReference type="AlphaFoldDB" id="A0A8J2MQ46"/>
<reference evidence="2" key="1">
    <citation type="submission" date="2021-09" db="EMBL/GenBank/DDBJ databases">
        <authorList>
            <consortium name="Pathogen Informatics"/>
        </authorList>
    </citation>
    <scope>NUCLEOTIDE SEQUENCE</scope>
</reference>
<feature type="compositionally biased region" description="Polar residues" evidence="1">
    <location>
        <begin position="16"/>
        <end position="28"/>
    </location>
</feature>
<name>A0A8J2MQ46_9BILA</name>
<proteinExistence type="predicted"/>
<evidence type="ECO:0000256" key="1">
    <source>
        <dbReference type="SAM" id="MobiDB-lite"/>
    </source>
</evidence>
<comment type="caution">
    <text evidence="2">The sequence shown here is derived from an EMBL/GenBank/DDBJ whole genome shotgun (WGS) entry which is preliminary data.</text>
</comment>